<keyword evidence="2 4" id="KW-0560">Oxidoreductase</keyword>
<sequence length="507" mass="53705">MTITDGHVLHVPMLIDGKDVDSTDLIEVVTPWNGQVSATVPRGDSPHVDAAVAAARTGFESGVWARATAQHRIEVIRRLAQLVGDHLEELVELETLGNGATVRQATGFHIGYVAPHMEYFADLAARFDYEIPGPRTTFPTLGQSSVRREPIGVVAVIAPFNFPLLLASWKIVPALLVGNSVVVKPDERTSLAILRFARLALDAGVPPGVLNVVTGTGPEAGAALAAHSDVGKIGFTGSVPVGRQIMRLAADTVKNVTLELGGKSPAIVLPDADLDLAADGLLYGGLLYSGQVCESMTRLFVHESIHDSFVARLVERASTIVVGQPDDWDTDLGPVISAESRDRILGYIAGAVAQGATVAFGGGVPEGSQFSRGFWVEPTILTGVTPEMAVAREEIFGPVLSVLSYRTVDEAVALANDSEYGLAASVWSRDNDAAIAVADRIRAGSVWINDAHQINAAAPFGGYRQSGVGRELGPQALEAFVETKAIHIDLSGRRDARPYDVLLSHAD</sequence>
<reference evidence="6" key="1">
    <citation type="submission" date="2024-07" db="EMBL/GenBank/DDBJ databases">
        <authorList>
            <person name="Yu S.T."/>
        </authorList>
    </citation>
    <scope>NUCLEOTIDE SEQUENCE</scope>
    <source>
        <strain evidence="6">R39</strain>
    </source>
</reference>
<dbReference type="AlphaFoldDB" id="A0AB39R6I8"/>
<evidence type="ECO:0000313" key="6">
    <source>
        <dbReference type="EMBL" id="XDQ49283.1"/>
    </source>
</evidence>
<feature type="active site" evidence="3">
    <location>
        <position position="259"/>
    </location>
</feature>
<dbReference type="InterPro" id="IPR015590">
    <property type="entry name" value="Aldehyde_DH_dom"/>
</dbReference>
<organism evidence="6">
    <name type="scientific">Streptomyces sp. R39</name>
    <dbReference type="NCBI Taxonomy" id="3238631"/>
    <lineage>
        <taxon>Bacteria</taxon>
        <taxon>Bacillati</taxon>
        <taxon>Actinomycetota</taxon>
        <taxon>Actinomycetes</taxon>
        <taxon>Kitasatosporales</taxon>
        <taxon>Streptomycetaceae</taxon>
        <taxon>Streptomyces</taxon>
    </lineage>
</organism>
<comment type="similarity">
    <text evidence="1 4">Belongs to the aldehyde dehydrogenase family.</text>
</comment>
<dbReference type="Gene3D" id="3.40.605.10">
    <property type="entry name" value="Aldehyde Dehydrogenase, Chain A, domain 1"/>
    <property type="match status" value="1"/>
</dbReference>
<evidence type="ECO:0000259" key="5">
    <source>
        <dbReference type="Pfam" id="PF00171"/>
    </source>
</evidence>
<dbReference type="GO" id="GO:0016620">
    <property type="term" value="F:oxidoreductase activity, acting on the aldehyde or oxo group of donors, NAD or NADP as acceptor"/>
    <property type="evidence" value="ECO:0007669"/>
    <property type="project" value="InterPro"/>
</dbReference>
<dbReference type="Pfam" id="PF00171">
    <property type="entry name" value="Aldedh"/>
    <property type="match status" value="1"/>
</dbReference>
<dbReference type="SUPFAM" id="SSF53720">
    <property type="entry name" value="ALDH-like"/>
    <property type="match status" value="1"/>
</dbReference>
<name>A0AB39R6I8_9ACTN</name>
<dbReference type="InterPro" id="IPR016162">
    <property type="entry name" value="Ald_DH_N"/>
</dbReference>
<dbReference type="FunFam" id="3.40.309.10:FF:000009">
    <property type="entry name" value="Aldehyde dehydrogenase A"/>
    <property type="match status" value="1"/>
</dbReference>
<evidence type="ECO:0000256" key="3">
    <source>
        <dbReference type="PROSITE-ProRule" id="PRU10007"/>
    </source>
</evidence>
<dbReference type="PROSITE" id="PS00687">
    <property type="entry name" value="ALDEHYDE_DEHYDR_GLU"/>
    <property type="match status" value="1"/>
</dbReference>
<evidence type="ECO:0000256" key="2">
    <source>
        <dbReference type="ARBA" id="ARBA00023002"/>
    </source>
</evidence>
<evidence type="ECO:0000256" key="1">
    <source>
        <dbReference type="ARBA" id="ARBA00009986"/>
    </source>
</evidence>
<dbReference type="InterPro" id="IPR016161">
    <property type="entry name" value="Ald_DH/histidinol_DH"/>
</dbReference>
<evidence type="ECO:0000256" key="4">
    <source>
        <dbReference type="RuleBase" id="RU003345"/>
    </source>
</evidence>
<proteinExistence type="inferred from homology"/>
<protein>
    <submittedName>
        <fullName evidence="6">Aldehyde dehydrogenase</fullName>
    </submittedName>
</protein>
<dbReference type="PANTHER" id="PTHR11699">
    <property type="entry name" value="ALDEHYDE DEHYDROGENASE-RELATED"/>
    <property type="match status" value="1"/>
</dbReference>
<gene>
    <name evidence="6" type="ORF">AB5J52_47455</name>
</gene>
<accession>A0AB39R6I8</accession>
<dbReference type="FunFam" id="3.40.605.10:FF:000007">
    <property type="entry name" value="NAD/NADP-dependent betaine aldehyde dehydrogenase"/>
    <property type="match status" value="1"/>
</dbReference>
<dbReference type="InterPro" id="IPR016163">
    <property type="entry name" value="Ald_DH_C"/>
</dbReference>
<dbReference type="RefSeq" id="WP_369227937.1">
    <property type="nucleotide sequence ID" value="NZ_CP163441.1"/>
</dbReference>
<feature type="domain" description="Aldehyde dehydrogenase" evidence="5">
    <location>
        <begin position="24"/>
        <end position="486"/>
    </location>
</feature>
<dbReference type="Gene3D" id="3.40.309.10">
    <property type="entry name" value="Aldehyde Dehydrogenase, Chain A, domain 2"/>
    <property type="match status" value="1"/>
</dbReference>
<dbReference type="InterPro" id="IPR029510">
    <property type="entry name" value="Ald_DH_CS_GLU"/>
</dbReference>
<dbReference type="EMBL" id="CP163441">
    <property type="protein sequence ID" value="XDQ49283.1"/>
    <property type="molecule type" value="Genomic_DNA"/>
</dbReference>